<feature type="non-terminal residue" evidence="3">
    <location>
        <position position="288"/>
    </location>
</feature>
<feature type="region of interest" description="Disordered" evidence="1">
    <location>
        <begin position="190"/>
        <end position="288"/>
    </location>
</feature>
<dbReference type="EMBL" id="BART01022068">
    <property type="protein sequence ID" value="GAG92007.1"/>
    <property type="molecule type" value="Genomic_DNA"/>
</dbReference>
<feature type="region of interest" description="Disordered" evidence="1">
    <location>
        <begin position="163"/>
        <end position="182"/>
    </location>
</feature>
<feature type="compositionally biased region" description="Basic and acidic residues" evidence="1">
    <location>
        <begin position="171"/>
        <end position="182"/>
    </location>
</feature>
<feature type="transmembrane region" description="Helical" evidence="2">
    <location>
        <begin position="128"/>
        <end position="149"/>
    </location>
</feature>
<evidence type="ECO:0008006" key="4">
    <source>
        <dbReference type="Google" id="ProtNLM"/>
    </source>
</evidence>
<protein>
    <recommendedName>
        <fullName evidence="4">Alpha-carbonic anhydrase domain-containing protein</fullName>
    </recommendedName>
</protein>
<evidence type="ECO:0000256" key="2">
    <source>
        <dbReference type="SAM" id="Phobius"/>
    </source>
</evidence>
<name>X1CG06_9ZZZZ</name>
<reference evidence="3" key="1">
    <citation type="journal article" date="2014" name="Front. Microbiol.">
        <title>High frequency of phylogenetically diverse reductive dehalogenase-homologous genes in deep subseafloor sedimentary metagenomes.</title>
        <authorList>
            <person name="Kawai M."/>
            <person name="Futagami T."/>
            <person name="Toyoda A."/>
            <person name="Takaki Y."/>
            <person name="Nishi S."/>
            <person name="Hori S."/>
            <person name="Arai W."/>
            <person name="Tsubouchi T."/>
            <person name="Morono Y."/>
            <person name="Uchiyama I."/>
            <person name="Ito T."/>
            <person name="Fujiyama A."/>
            <person name="Inagaki F."/>
            <person name="Takami H."/>
        </authorList>
    </citation>
    <scope>NUCLEOTIDE SEQUENCE</scope>
    <source>
        <strain evidence="3">Expedition CK06-06</strain>
    </source>
</reference>
<keyword evidence="2" id="KW-0812">Transmembrane</keyword>
<keyword evidence="2" id="KW-0472">Membrane</keyword>
<accession>X1CG06</accession>
<comment type="caution">
    <text evidence="3">The sequence shown here is derived from an EMBL/GenBank/DDBJ whole genome shotgun (WGS) entry which is preliminary data.</text>
</comment>
<feature type="compositionally biased region" description="Low complexity" evidence="1">
    <location>
        <begin position="199"/>
        <end position="274"/>
    </location>
</feature>
<organism evidence="3">
    <name type="scientific">marine sediment metagenome</name>
    <dbReference type="NCBI Taxonomy" id="412755"/>
    <lineage>
        <taxon>unclassified sequences</taxon>
        <taxon>metagenomes</taxon>
        <taxon>ecological metagenomes</taxon>
    </lineage>
</organism>
<sequence length="288" mass="30890">PKTPFYHYIGDSPYPPCNMQATMIVFDNNHASTINTSDLELIKKTIIPAKKNTSSKKEGFVGGDHRGVFESFVAYNSNGANNTETDETSQAMECTEYYDTDPTSTSSSGDASTKTSSIDWSKITQSPAFIVVIVLLAILAGGIFFYYVLWPMIRKRLDGVPVANESADEGTPEKIPKGEGEKILKEIAAQKKKEETAAKKPAAAAKKPAAAVAKKPAAAAKKPAAAAKKPPAAAKKPAAVAKKPAAATKKPAAAAKKPPAAATKNQQQQQRNQQAKVHRRKNQQQQLR</sequence>
<evidence type="ECO:0000313" key="3">
    <source>
        <dbReference type="EMBL" id="GAG92007.1"/>
    </source>
</evidence>
<dbReference type="AlphaFoldDB" id="X1CG06"/>
<proteinExistence type="predicted"/>
<feature type="non-terminal residue" evidence="3">
    <location>
        <position position="1"/>
    </location>
</feature>
<gene>
    <name evidence="3" type="ORF">S01H4_40512</name>
</gene>
<evidence type="ECO:0000256" key="1">
    <source>
        <dbReference type="SAM" id="MobiDB-lite"/>
    </source>
</evidence>
<keyword evidence="2" id="KW-1133">Transmembrane helix</keyword>